<feature type="transmembrane region" description="Helical" evidence="7">
    <location>
        <begin position="147"/>
        <end position="167"/>
    </location>
</feature>
<keyword evidence="6 7" id="KW-0472">Membrane</keyword>
<comment type="caution">
    <text evidence="8">The sequence shown here is derived from an EMBL/GenBank/DDBJ whole genome shotgun (WGS) entry which is preliminary data.</text>
</comment>
<accession>A0A7J5TX61</accession>
<dbReference type="Pfam" id="PF13440">
    <property type="entry name" value="Polysacc_synt_3"/>
    <property type="match status" value="1"/>
</dbReference>
<feature type="transmembrane region" description="Helical" evidence="7">
    <location>
        <begin position="446"/>
        <end position="468"/>
    </location>
</feature>
<evidence type="ECO:0000256" key="1">
    <source>
        <dbReference type="ARBA" id="ARBA00004651"/>
    </source>
</evidence>
<dbReference type="NCBIfam" id="NF007773">
    <property type="entry name" value="PRK10459.1"/>
    <property type="match status" value="1"/>
</dbReference>
<keyword evidence="5 7" id="KW-1133">Transmembrane helix</keyword>
<evidence type="ECO:0000256" key="7">
    <source>
        <dbReference type="SAM" id="Phobius"/>
    </source>
</evidence>
<keyword evidence="3" id="KW-1003">Cell membrane</keyword>
<feature type="transmembrane region" description="Helical" evidence="7">
    <location>
        <begin position="115"/>
        <end position="135"/>
    </location>
</feature>
<proteinExistence type="inferred from homology"/>
<dbReference type="Proteomes" id="UP000488299">
    <property type="component" value="Unassembled WGS sequence"/>
</dbReference>
<dbReference type="RefSeq" id="WP_152125271.1">
    <property type="nucleotide sequence ID" value="NZ_WELI01000006.1"/>
</dbReference>
<dbReference type="InterPro" id="IPR050833">
    <property type="entry name" value="Poly_Biosynth_Transport"/>
</dbReference>
<feature type="transmembrane region" description="Helical" evidence="7">
    <location>
        <begin position="48"/>
        <end position="68"/>
    </location>
</feature>
<dbReference type="PANTHER" id="PTHR30250:SF10">
    <property type="entry name" value="LIPOPOLYSACCHARIDE BIOSYNTHESIS PROTEIN WZXC"/>
    <property type="match status" value="1"/>
</dbReference>
<name>A0A7J5TX61_9BACT</name>
<comment type="subcellular location">
    <subcellularLocation>
        <location evidence="1">Cell membrane</location>
        <topology evidence="1">Multi-pass membrane protein</topology>
    </subcellularLocation>
</comment>
<feature type="transmembrane region" description="Helical" evidence="7">
    <location>
        <begin position="326"/>
        <end position="348"/>
    </location>
</feature>
<feature type="transmembrane region" description="Helical" evidence="7">
    <location>
        <begin position="355"/>
        <end position="374"/>
    </location>
</feature>
<keyword evidence="9" id="KW-1185">Reference proteome</keyword>
<evidence type="ECO:0000256" key="3">
    <source>
        <dbReference type="ARBA" id="ARBA00022475"/>
    </source>
</evidence>
<protein>
    <submittedName>
        <fullName evidence="8">MOP flippase family protein</fullName>
    </submittedName>
</protein>
<dbReference type="GO" id="GO:0005886">
    <property type="term" value="C:plasma membrane"/>
    <property type="evidence" value="ECO:0007669"/>
    <property type="project" value="UniProtKB-SubCell"/>
</dbReference>
<feature type="transmembrane region" description="Helical" evidence="7">
    <location>
        <begin position="285"/>
        <end position="306"/>
    </location>
</feature>
<feature type="transmembrane region" description="Helical" evidence="7">
    <location>
        <begin position="12"/>
        <end position="36"/>
    </location>
</feature>
<dbReference type="AlphaFoldDB" id="A0A7J5TX61"/>
<keyword evidence="4 7" id="KW-0812">Transmembrane</keyword>
<feature type="transmembrane region" description="Helical" evidence="7">
    <location>
        <begin position="417"/>
        <end position="434"/>
    </location>
</feature>
<feature type="transmembrane region" description="Helical" evidence="7">
    <location>
        <begin position="80"/>
        <end position="103"/>
    </location>
</feature>
<reference evidence="8 9" key="1">
    <citation type="submission" date="2019-10" db="EMBL/GenBank/DDBJ databases">
        <title>Rudanella paleaurantiibacter sp. nov., isolated from sludge.</title>
        <authorList>
            <person name="Xu S.Q."/>
        </authorList>
    </citation>
    <scope>NUCLEOTIDE SEQUENCE [LARGE SCALE GENOMIC DNA]</scope>
    <source>
        <strain evidence="8 9">HX-22-17</strain>
    </source>
</reference>
<dbReference type="CDD" id="cd13127">
    <property type="entry name" value="MATE_tuaB_like"/>
    <property type="match status" value="1"/>
</dbReference>
<evidence type="ECO:0000256" key="2">
    <source>
        <dbReference type="ARBA" id="ARBA00007430"/>
    </source>
</evidence>
<evidence type="ECO:0000256" key="6">
    <source>
        <dbReference type="ARBA" id="ARBA00023136"/>
    </source>
</evidence>
<organism evidence="8 9">
    <name type="scientific">Rudanella paleaurantiibacter</name>
    <dbReference type="NCBI Taxonomy" id="2614655"/>
    <lineage>
        <taxon>Bacteria</taxon>
        <taxon>Pseudomonadati</taxon>
        <taxon>Bacteroidota</taxon>
        <taxon>Cytophagia</taxon>
        <taxon>Cytophagales</taxon>
        <taxon>Cytophagaceae</taxon>
        <taxon>Rudanella</taxon>
    </lineage>
</organism>
<gene>
    <name evidence="8" type="ORF">F5984_16110</name>
</gene>
<evidence type="ECO:0000256" key="5">
    <source>
        <dbReference type="ARBA" id="ARBA00022989"/>
    </source>
</evidence>
<dbReference type="EMBL" id="WELI01000006">
    <property type="protein sequence ID" value="KAB7729167.1"/>
    <property type="molecule type" value="Genomic_DNA"/>
</dbReference>
<evidence type="ECO:0000313" key="9">
    <source>
        <dbReference type="Proteomes" id="UP000488299"/>
    </source>
</evidence>
<evidence type="ECO:0000313" key="8">
    <source>
        <dbReference type="EMBL" id="KAB7729167.1"/>
    </source>
</evidence>
<feature type="transmembrane region" description="Helical" evidence="7">
    <location>
        <begin position="380"/>
        <end position="405"/>
    </location>
</feature>
<sequence>MSNKEKAMDGGKWITLSTVISTVFQFAQVALLARLLNPADFGVVSVSNLIIGFFGVFANLGFSNSIIYKQESDRTVLSTLYWLNMLVGAFIFVVIQLATPAIVSFYSEPRLERVLHLSSGYFLIVYIGQLYMFLLEKELRFRSVATVDIAGTVIGAGATIVLAYSGFQELSLIIGQLISQTVKSATQVILGRRYFKPALRFSLNQVQEHLRFGVYNLGDGILGFVQSNADNFFIGSILGVKMLGYYTLAYQLAVFPINRLNPIILQVAYPILAKMKDDIEGLKRAYLKILDVLIFCNLPLLAGLFITAESVVPLIYGPGWQETTHLIQIFVFVSLFACLSHPLFTLAFTRGKPNLLFYLNLATLVVKIPLVYVLGHLYGVTGIALSFLLATFFNLVANFFLVHYLVGDFFGQFLKNFVQPLLFGVIMVAVIAAYKTLVGYEGMVHTVAQIALGGLTYVSLTLAFKFSFADLRALRLAKS</sequence>
<comment type="similarity">
    <text evidence="2">Belongs to the polysaccharide synthase family.</text>
</comment>
<dbReference type="PANTHER" id="PTHR30250">
    <property type="entry name" value="PST FAMILY PREDICTED COLANIC ACID TRANSPORTER"/>
    <property type="match status" value="1"/>
</dbReference>
<evidence type="ECO:0000256" key="4">
    <source>
        <dbReference type="ARBA" id="ARBA00022692"/>
    </source>
</evidence>